<dbReference type="Gene3D" id="2.130.10.10">
    <property type="entry name" value="YVTN repeat-like/Quinoprotein amine dehydrogenase"/>
    <property type="match status" value="1"/>
</dbReference>
<dbReference type="Proteomes" id="UP000260823">
    <property type="component" value="Unassembled WGS sequence"/>
</dbReference>
<protein>
    <submittedName>
        <fullName evidence="5">Oxidoreductase</fullName>
    </submittedName>
</protein>
<dbReference type="SUPFAM" id="SSF50939">
    <property type="entry name" value="Sialidases"/>
    <property type="match status" value="1"/>
</dbReference>
<keyword evidence="6" id="KW-1185">Reference proteome</keyword>
<proteinExistence type="predicted"/>
<feature type="chain" id="PRO_5017715942" evidence="3">
    <location>
        <begin position="22"/>
        <end position="335"/>
    </location>
</feature>
<dbReference type="EMBL" id="QWDE01000001">
    <property type="protein sequence ID" value="RFZ85720.1"/>
    <property type="molecule type" value="Genomic_DNA"/>
</dbReference>
<comment type="caution">
    <text evidence="5">The sequence shown here is derived from an EMBL/GenBank/DDBJ whole genome shotgun (WGS) entry which is preliminary data.</text>
</comment>
<dbReference type="InterPro" id="IPR002860">
    <property type="entry name" value="BNR_rpt"/>
</dbReference>
<dbReference type="Pfam" id="PF02012">
    <property type="entry name" value="BNR"/>
    <property type="match status" value="1"/>
</dbReference>
<dbReference type="GO" id="GO:0015979">
    <property type="term" value="P:photosynthesis"/>
    <property type="evidence" value="ECO:0007669"/>
    <property type="project" value="UniProtKB-KW"/>
</dbReference>
<evidence type="ECO:0000313" key="6">
    <source>
        <dbReference type="Proteomes" id="UP000260823"/>
    </source>
</evidence>
<name>A0A3E2NXY5_9SPHI</name>
<evidence type="ECO:0000313" key="5">
    <source>
        <dbReference type="EMBL" id="RFZ85720.1"/>
    </source>
</evidence>
<gene>
    <name evidence="5" type="ORF">DYU05_09020</name>
</gene>
<dbReference type="PANTHER" id="PTHR47199">
    <property type="entry name" value="PHOTOSYSTEM II STABILITY/ASSEMBLY FACTOR HCF136, CHLOROPLASTIC"/>
    <property type="match status" value="1"/>
</dbReference>
<dbReference type="InterPro" id="IPR028203">
    <property type="entry name" value="PSII_CF48-like_dom"/>
</dbReference>
<dbReference type="OrthoDB" id="9813892at2"/>
<evidence type="ECO:0000256" key="3">
    <source>
        <dbReference type="SAM" id="SignalP"/>
    </source>
</evidence>
<evidence type="ECO:0000256" key="2">
    <source>
        <dbReference type="ARBA" id="ARBA00023276"/>
    </source>
</evidence>
<dbReference type="PANTHER" id="PTHR47199:SF2">
    <property type="entry name" value="PHOTOSYSTEM II STABILITY_ASSEMBLY FACTOR HCF136, CHLOROPLASTIC"/>
    <property type="match status" value="1"/>
</dbReference>
<evidence type="ECO:0000256" key="1">
    <source>
        <dbReference type="ARBA" id="ARBA00022531"/>
    </source>
</evidence>
<evidence type="ECO:0000259" key="4">
    <source>
        <dbReference type="Pfam" id="PF14870"/>
    </source>
</evidence>
<dbReference type="AlphaFoldDB" id="A0A3E2NXY5"/>
<dbReference type="RefSeq" id="WP_117382617.1">
    <property type="nucleotide sequence ID" value="NZ_QWDE01000001.1"/>
</dbReference>
<sequence length="335" mass="35661">MKIAFKLFALVALLFPTFVNAQTITRMNQPASASIRGLSVVDNNVAWVSGSRGNFAISTDGGKTWAWNQVKGYEKSDFRDIEAFSSKEAIVMSSGSPAVILKTTDGGTTWQEKYRQTEERYFLDAMDFADEQHGFILGDPINGKFLLLETKDGGSTWAQANGPEALKDEAAFAASGTCIRAAPMLTVVTGGSHSRILIANPNNLKWTATMLPLTNGTPSRGAFSFATGSNSTIVVGGNYAKDVVADSVAYVFKGIKKLSNGGNPQAGPAGFQSSVEFLKGQTFLATGTSGSNISTDGGKNWRKIDDKSYNVCRKAKHGNLVLLAGDGAKIGIYNP</sequence>
<keyword evidence="2" id="KW-0604">Photosystem II</keyword>
<keyword evidence="1" id="KW-0602">Photosynthesis</keyword>
<dbReference type="Pfam" id="PF14870">
    <property type="entry name" value="PSII_BNR"/>
    <property type="match status" value="1"/>
</dbReference>
<reference evidence="5 6" key="1">
    <citation type="submission" date="2018-08" db="EMBL/GenBank/DDBJ databases">
        <title>Mucilaginibacter terrae sp. nov., isolated from manganese diggings.</title>
        <authorList>
            <person name="Huang Y."/>
            <person name="Zhou Z."/>
        </authorList>
    </citation>
    <scope>NUCLEOTIDE SEQUENCE [LARGE SCALE GENOMIC DNA]</scope>
    <source>
        <strain evidence="5 6">ZH6</strain>
    </source>
</reference>
<dbReference type="InterPro" id="IPR036278">
    <property type="entry name" value="Sialidase_sf"/>
</dbReference>
<dbReference type="InterPro" id="IPR015943">
    <property type="entry name" value="WD40/YVTN_repeat-like_dom_sf"/>
</dbReference>
<dbReference type="GO" id="GO:0009523">
    <property type="term" value="C:photosystem II"/>
    <property type="evidence" value="ECO:0007669"/>
    <property type="project" value="UniProtKB-KW"/>
</dbReference>
<organism evidence="5 6">
    <name type="scientific">Mucilaginibacter terrenus</name>
    <dbReference type="NCBI Taxonomy" id="2482727"/>
    <lineage>
        <taxon>Bacteria</taxon>
        <taxon>Pseudomonadati</taxon>
        <taxon>Bacteroidota</taxon>
        <taxon>Sphingobacteriia</taxon>
        <taxon>Sphingobacteriales</taxon>
        <taxon>Sphingobacteriaceae</taxon>
        <taxon>Mucilaginibacter</taxon>
    </lineage>
</organism>
<feature type="domain" description="Photosynthesis system II assembly factor Ycf48/Hcf136-like" evidence="4">
    <location>
        <begin position="31"/>
        <end position="111"/>
    </location>
</feature>
<keyword evidence="3" id="KW-0732">Signal</keyword>
<feature type="signal peptide" evidence="3">
    <location>
        <begin position="1"/>
        <end position="21"/>
    </location>
</feature>
<accession>A0A3E2NXY5</accession>